<feature type="region of interest" description="Disordered" evidence="1">
    <location>
        <begin position="702"/>
        <end position="740"/>
    </location>
</feature>
<evidence type="ECO:0000256" key="1">
    <source>
        <dbReference type="SAM" id="MobiDB-lite"/>
    </source>
</evidence>
<feature type="transmembrane region" description="Helical" evidence="2">
    <location>
        <begin position="68"/>
        <end position="93"/>
    </location>
</feature>
<accession>A0A197K6G5</accession>
<keyword evidence="2" id="KW-1133">Transmembrane helix</keyword>
<feature type="transmembrane region" description="Helical" evidence="2">
    <location>
        <begin position="6"/>
        <end position="25"/>
    </location>
</feature>
<feature type="transmembrane region" description="Helical" evidence="2">
    <location>
        <begin position="37"/>
        <end position="56"/>
    </location>
</feature>
<proteinExistence type="predicted"/>
<evidence type="ECO:0000313" key="3">
    <source>
        <dbReference type="EMBL" id="OAQ33075.1"/>
    </source>
</evidence>
<evidence type="ECO:0000256" key="2">
    <source>
        <dbReference type="SAM" id="Phobius"/>
    </source>
</evidence>
<dbReference type="EMBL" id="KV442022">
    <property type="protein sequence ID" value="OAQ33075.1"/>
    <property type="molecule type" value="Genomic_DNA"/>
</dbReference>
<feature type="compositionally biased region" description="Low complexity" evidence="1">
    <location>
        <begin position="606"/>
        <end position="625"/>
    </location>
</feature>
<keyword evidence="2" id="KW-0472">Membrane</keyword>
<reference evidence="3 4" key="1">
    <citation type="submission" date="2016-05" db="EMBL/GenBank/DDBJ databases">
        <title>Genome sequencing reveals origins of a unique bacterial endosymbiosis in the earliest lineages of terrestrial Fungi.</title>
        <authorList>
            <consortium name="DOE Joint Genome Institute"/>
            <person name="Uehling J."/>
            <person name="Gryganskyi A."/>
            <person name="Hameed K."/>
            <person name="Tschaplinski T."/>
            <person name="Misztal P."/>
            <person name="Wu S."/>
            <person name="Desiro A."/>
            <person name="Vande Pol N."/>
            <person name="Du Z.-Y."/>
            <person name="Zienkiewicz A."/>
            <person name="Zienkiewicz K."/>
            <person name="Morin E."/>
            <person name="Tisserant E."/>
            <person name="Splivallo R."/>
            <person name="Hainaut M."/>
            <person name="Henrissat B."/>
            <person name="Ohm R."/>
            <person name="Kuo A."/>
            <person name="Yan J."/>
            <person name="Lipzen A."/>
            <person name="Nolan M."/>
            <person name="Labutti K."/>
            <person name="Barry K."/>
            <person name="Goldstein A."/>
            <person name="Labbe J."/>
            <person name="Schadt C."/>
            <person name="Tuskan G."/>
            <person name="Grigoriev I."/>
            <person name="Martin F."/>
            <person name="Vilgalys R."/>
            <person name="Bonito G."/>
        </authorList>
    </citation>
    <scope>NUCLEOTIDE SEQUENCE [LARGE SCALE GENOMIC DNA]</scope>
    <source>
        <strain evidence="3 4">AG-77</strain>
    </source>
</reference>
<dbReference type="AlphaFoldDB" id="A0A197K6G5"/>
<dbReference type="OrthoDB" id="2400579at2759"/>
<keyword evidence="2" id="KW-0812">Transmembrane</keyword>
<dbReference type="Proteomes" id="UP000078512">
    <property type="component" value="Unassembled WGS sequence"/>
</dbReference>
<feature type="transmembrane region" description="Helical" evidence="2">
    <location>
        <begin position="189"/>
        <end position="210"/>
    </location>
</feature>
<feature type="compositionally biased region" description="Low complexity" evidence="1">
    <location>
        <begin position="369"/>
        <end position="384"/>
    </location>
</feature>
<gene>
    <name evidence="3" type="ORF">K457DRAFT_15643</name>
</gene>
<feature type="transmembrane region" description="Helical" evidence="2">
    <location>
        <begin position="149"/>
        <end position="168"/>
    </location>
</feature>
<feature type="region of interest" description="Disordered" evidence="1">
    <location>
        <begin position="324"/>
        <end position="399"/>
    </location>
</feature>
<keyword evidence="4" id="KW-1185">Reference proteome</keyword>
<evidence type="ECO:0000313" key="4">
    <source>
        <dbReference type="Proteomes" id="UP000078512"/>
    </source>
</evidence>
<feature type="transmembrane region" description="Helical" evidence="2">
    <location>
        <begin position="105"/>
        <end position="129"/>
    </location>
</feature>
<name>A0A197K6G5_9FUNG</name>
<feature type="compositionally biased region" description="Low complexity" evidence="1">
    <location>
        <begin position="338"/>
        <end position="356"/>
    </location>
</feature>
<protein>
    <submittedName>
        <fullName evidence="3">Uncharacterized protein</fullName>
    </submittedName>
</protein>
<feature type="region of interest" description="Disordered" evidence="1">
    <location>
        <begin position="580"/>
        <end position="626"/>
    </location>
</feature>
<sequence length="740" mass="80202">MITIPPIPTSIVATSFAALVAALACVQFHRSRTPLRLGSAVMAICGLSIAALSIVYATDKMSLSIFWVYQFVAECIAVTWVISTIIQLGYAFYPLTRHQTLIWRTALASVVIYDLVAISELSYYCYAVWGSHSLDRNSTPVIWIYWVRQMVKVLACGVTIAYLFVPLVRHHNSTGVANIADSNTLAVGTWYLSALGITSIGYCAMFIYYMTKPEEVFSPQAQALDLCIRLLACPIFSLPPPRILLRHFQDKYGSGARDDNLNTMIEDGITNNPRPRRPAMLVAQSSFPSARHSDLFFEHPSSSFLTTRPSMDFHSNYATREMEESRSKRFMEDDTHVAGTASSSDSTAAETNNKPGNEGGDENEGDPTPRSSVSSASPQVSARTTAEETTRTISDQKSYPVEGMDEAVLTNLGISTRKIDFQTTPTNNLTTATTLTQHLSSPLASPVLILKNNNSNSNSKWDEDDETAVAARRISRRLTMEGRRDGLDILNIAGLLKWPHRSNAGGGGHSVLPTVSSISTPSSPHAMKSSQSFPPMALNRAGPGVDAPLVTLTRGGSRGAGGGRKERLSAISSELEGNGVIEEHDDDPSYFSQGQEPLHDLSKKPSSTMTHNNTNNTISSSSNSTVLLPSPSFDPRNTTPTPSHISTELAAMDKIRKQSRDTLTRFHDDGQSAIAAAAAAATAMTTVSTTTGPHSPMLLRRSASMGTKQRYVVDTPEQTPVDLTRTSTTVIPSPPISPLP</sequence>
<organism evidence="3 4">
    <name type="scientific">Linnemannia elongata AG-77</name>
    <dbReference type="NCBI Taxonomy" id="1314771"/>
    <lineage>
        <taxon>Eukaryota</taxon>
        <taxon>Fungi</taxon>
        <taxon>Fungi incertae sedis</taxon>
        <taxon>Mucoromycota</taxon>
        <taxon>Mortierellomycotina</taxon>
        <taxon>Mortierellomycetes</taxon>
        <taxon>Mortierellales</taxon>
        <taxon>Mortierellaceae</taxon>
        <taxon>Linnemannia</taxon>
    </lineage>
</organism>
<feature type="compositionally biased region" description="Basic and acidic residues" evidence="1">
    <location>
        <begin position="324"/>
        <end position="336"/>
    </location>
</feature>